<sequence length="187" mass="22135">MAKDWIEKNIPRGSHILLQGKGSTHGVIPLNESKVSLYRRFLRYKAKINTIQDYHGNALKTLEIKMKNIREPSYNIEYFYCPDRFLRNYPGQHSIEIIRLGVLTISEYKKIGFDYVVVSREKTGDNYSLEEDRVKYPAFYNFFRSLENECRLVKTFQYEDSLIEFRKNSIHPEVKIYRLHGGKIGNN</sequence>
<keyword evidence="1" id="KW-0378">Hydrolase</keyword>
<reference evidence="2" key="1">
    <citation type="journal article" date="2017" name="Environ. Microbiol. Rep.">
        <title>Genetic Diversity of Marine Anaerobic Ammonium-Oxidizing Bacteria as Revealed by Genomic and Proteomic Analyses of 'Candidatus Scalindua japonica'.</title>
        <authorList>
            <person name="Oshiki M."/>
            <person name="Mizuto K."/>
            <person name="Kimura Z."/>
            <person name="Kindaichi T."/>
            <person name="Satoh H."/>
            <person name="Okabe S."/>
        </authorList>
    </citation>
    <scope>NUCLEOTIDE SEQUENCE [LARGE SCALE GENOMIC DNA]</scope>
    <source>
        <strain evidence="2">husup-a2</strain>
    </source>
</reference>
<proteinExistence type="predicted"/>
<evidence type="ECO:0000313" key="2">
    <source>
        <dbReference type="Proteomes" id="UP000218542"/>
    </source>
</evidence>
<dbReference type="EMBL" id="BAOS01000011">
    <property type="protein sequence ID" value="GAX60430.1"/>
    <property type="molecule type" value="Genomic_DNA"/>
</dbReference>
<keyword evidence="1" id="KW-0269">Exonuclease</keyword>
<comment type="caution">
    <text evidence="1">The sequence shown here is derived from an EMBL/GenBank/DDBJ whole genome shotgun (WGS) entry which is preliminary data.</text>
</comment>
<name>A0A286TX33_9BACT</name>
<accession>A0A286TX33</accession>
<dbReference type="Proteomes" id="UP000218542">
    <property type="component" value="Unassembled WGS sequence"/>
</dbReference>
<protein>
    <submittedName>
        <fullName evidence="1">Single-stranded DNA-specific exonuclease</fullName>
    </submittedName>
</protein>
<keyword evidence="1" id="KW-0540">Nuclease</keyword>
<evidence type="ECO:0000313" key="1">
    <source>
        <dbReference type="EMBL" id="GAX60430.1"/>
    </source>
</evidence>
<keyword evidence="2" id="KW-1185">Reference proteome</keyword>
<organism evidence="1 2">
    <name type="scientific">Candidatus Scalindua japonica</name>
    <dbReference type="NCBI Taxonomy" id="1284222"/>
    <lineage>
        <taxon>Bacteria</taxon>
        <taxon>Pseudomonadati</taxon>
        <taxon>Planctomycetota</taxon>
        <taxon>Candidatus Brocadiia</taxon>
        <taxon>Candidatus Brocadiales</taxon>
        <taxon>Candidatus Scalinduaceae</taxon>
        <taxon>Candidatus Scalindua</taxon>
    </lineage>
</organism>
<dbReference type="GO" id="GO:0004527">
    <property type="term" value="F:exonuclease activity"/>
    <property type="evidence" value="ECO:0007669"/>
    <property type="project" value="UniProtKB-KW"/>
</dbReference>
<gene>
    <name evidence="1" type="ORF">SCALIN_C11_0041</name>
</gene>
<dbReference type="AlphaFoldDB" id="A0A286TX33"/>